<gene>
    <name evidence="2" type="ORF">G3M70_12115</name>
</gene>
<proteinExistence type="predicted"/>
<dbReference type="EMBL" id="CP048685">
    <property type="protein sequence ID" value="QPJ62576.1"/>
    <property type="molecule type" value="Genomic_DNA"/>
</dbReference>
<sequence length="171" mass="19996">MQPNLRTPANNAPEAARSLLKVHLGLLLVTSLVLVSGCTSWKVIKAFDGEYTSEENNRLISDYCQTCHIHKAFSPGVHLDKIPQKYNRKVFRYATECRTCHILDRNWFTEELTRTTRKPKDANKGMYRDFEIEAMQDQKERLTKEDQEERRKASEELKKIENDDDKFLGLF</sequence>
<evidence type="ECO:0000256" key="1">
    <source>
        <dbReference type="SAM" id="MobiDB-lite"/>
    </source>
</evidence>
<evidence type="ECO:0000313" key="3">
    <source>
        <dbReference type="Proteomes" id="UP000594688"/>
    </source>
</evidence>
<dbReference type="AlphaFoldDB" id="A0A7T0BX62"/>
<protein>
    <submittedName>
        <fullName evidence="2">Uncharacterized protein</fullName>
    </submittedName>
</protein>
<name>A0A7T0BX62_9BACT</name>
<feature type="region of interest" description="Disordered" evidence="1">
    <location>
        <begin position="135"/>
        <end position="156"/>
    </location>
</feature>
<dbReference type="KEGG" id="nli:G3M70_12115"/>
<organism evidence="2 3">
    <name type="scientific">Candidatus Nitronauta litoralis</name>
    <dbReference type="NCBI Taxonomy" id="2705533"/>
    <lineage>
        <taxon>Bacteria</taxon>
        <taxon>Pseudomonadati</taxon>
        <taxon>Nitrospinota/Tectimicrobiota group</taxon>
        <taxon>Nitrospinota</taxon>
        <taxon>Nitrospinia</taxon>
        <taxon>Nitrospinales</taxon>
        <taxon>Nitrospinaceae</taxon>
        <taxon>Candidatus Nitronauta</taxon>
    </lineage>
</organism>
<accession>A0A7T0BX62</accession>
<reference evidence="2 3" key="1">
    <citation type="submission" date="2020-02" db="EMBL/GenBank/DDBJ databases">
        <title>Genomic and physiological characterization of two novel Nitrospinaceae genera.</title>
        <authorList>
            <person name="Mueller A.J."/>
            <person name="Jung M.-Y."/>
            <person name="Strachan C.R."/>
            <person name="Herbold C.W."/>
            <person name="Kirkegaard R.H."/>
            <person name="Daims H."/>
        </authorList>
    </citation>
    <scope>NUCLEOTIDE SEQUENCE [LARGE SCALE GENOMIC DNA]</scope>
    <source>
        <strain evidence="2">EB</strain>
    </source>
</reference>
<dbReference type="Proteomes" id="UP000594688">
    <property type="component" value="Chromosome"/>
</dbReference>
<evidence type="ECO:0000313" key="2">
    <source>
        <dbReference type="EMBL" id="QPJ62576.1"/>
    </source>
</evidence>